<organism evidence="1 2">
    <name type="scientific">Thermanaeromonas toyohensis ToBE</name>
    <dbReference type="NCBI Taxonomy" id="698762"/>
    <lineage>
        <taxon>Bacteria</taxon>
        <taxon>Bacillati</taxon>
        <taxon>Bacillota</taxon>
        <taxon>Clostridia</taxon>
        <taxon>Neomoorellales</taxon>
        <taxon>Neomoorellaceae</taxon>
        <taxon>Thermanaeromonas</taxon>
    </lineage>
</organism>
<keyword evidence="2" id="KW-1185">Reference proteome</keyword>
<evidence type="ECO:0000313" key="1">
    <source>
        <dbReference type="EMBL" id="SMB96825.1"/>
    </source>
</evidence>
<protein>
    <submittedName>
        <fullName evidence="1">Uncharacterized protein</fullName>
    </submittedName>
</protein>
<name>A0A1W1VTZ1_9FIRM</name>
<dbReference type="STRING" id="698762.SAMN00808754_1674"/>
<reference evidence="1 2" key="1">
    <citation type="submission" date="2017-04" db="EMBL/GenBank/DDBJ databases">
        <authorList>
            <person name="Afonso C.L."/>
            <person name="Miller P.J."/>
            <person name="Scott M.A."/>
            <person name="Spackman E."/>
            <person name="Goraichik I."/>
            <person name="Dimitrov K.M."/>
            <person name="Suarez D.L."/>
            <person name="Swayne D.E."/>
        </authorList>
    </citation>
    <scope>NUCLEOTIDE SEQUENCE [LARGE SCALE GENOMIC DNA]</scope>
    <source>
        <strain evidence="1 2">ToBE</strain>
    </source>
</reference>
<dbReference type="Proteomes" id="UP000192569">
    <property type="component" value="Chromosome I"/>
</dbReference>
<gene>
    <name evidence="1" type="ORF">SAMN00808754_1674</name>
</gene>
<accession>A0A1W1VTZ1</accession>
<proteinExistence type="predicted"/>
<dbReference type="AlphaFoldDB" id="A0A1W1VTZ1"/>
<sequence>MEYRGKVVNPRAPGGMTAGVLTKLLQPYRRAGVLKISNERGDEFYLPGGVVGCILPTGKEGLEKRVVAARFSVRHV</sequence>
<dbReference type="EMBL" id="LT838272">
    <property type="protein sequence ID" value="SMB96825.1"/>
    <property type="molecule type" value="Genomic_DNA"/>
</dbReference>
<evidence type="ECO:0000313" key="2">
    <source>
        <dbReference type="Proteomes" id="UP000192569"/>
    </source>
</evidence>